<protein>
    <submittedName>
        <fullName evidence="5">Peptidylprolyl isomerase</fullName>
    </submittedName>
</protein>
<keyword evidence="6" id="KW-1185">Reference proteome</keyword>
<keyword evidence="3" id="KW-0732">Signal</keyword>
<evidence type="ECO:0000256" key="2">
    <source>
        <dbReference type="SAM" id="MobiDB-lite"/>
    </source>
</evidence>
<reference evidence="5" key="1">
    <citation type="submission" date="2020-08" db="EMBL/GenBank/DDBJ databases">
        <title>Genome public.</title>
        <authorList>
            <person name="Liu C."/>
            <person name="Sun Q."/>
        </authorList>
    </citation>
    <scope>NUCLEOTIDE SEQUENCE</scope>
    <source>
        <strain evidence="5">NSJ-52</strain>
    </source>
</reference>
<dbReference type="AlphaFoldDB" id="A0A8J6ME76"/>
<organism evidence="5 6">
    <name type="scientific">Lawsonibacter faecis</name>
    <dbReference type="NCBI Taxonomy" id="2763052"/>
    <lineage>
        <taxon>Bacteria</taxon>
        <taxon>Bacillati</taxon>
        <taxon>Bacillota</taxon>
        <taxon>Clostridia</taxon>
        <taxon>Eubacteriales</taxon>
        <taxon>Oscillospiraceae</taxon>
        <taxon>Lawsonibacter</taxon>
    </lineage>
</organism>
<dbReference type="GO" id="GO:0003755">
    <property type="term" value="F:peptidyl-prolyl cis-trans isomerase activity"/>
    <property type="evidence" value="ECO:0007669"/>
    <property type="project" value="UniProtKB-KW"/>
</dbReference>
<evidence type="ECO:0000256" key="3">
    <source>
        <dbReference type="SAM" id="SignalP"/>
    </source>
</evidence>
<dbReference type="PANTHER" id="PTHR47245:SF2">
    <property type="entry name" value="PEPTIDYL-PROLYL CIS-TRANS ISOMERASE HP_0175-RELATED"/>
    <property type="match status" value="1"/>
</dbReference>
<dbReference type="Gene3D" id="3.10.50.40">
    <property type="match status" value="1"/>
</dbReference>
<proteinExistence type="predicted"/>
<dbReference type="EMBL" id="JACOPQ010000022">
    <property type="protein sequence ID" value="MBC5738784.1"/>
    <property type="molecule type" value="Genomic_DNA"/>
</dbReference>
<dbReference type="PROSITE" id="PS50198">
    <property type="entry name" value="PPIC_PPIASE_2"/>
    <property type="match status" value="1"/>
</dbReference>
<feature type="region of interest" description="Disordered" evidence="2">
    <location>
        <begin position="403"/>
        <end position="433"/>
    </location>
</feature>
<dbReference type="RefSeq" id="WP_186920402.1">
    <property type="nucleotide sequence ID" value="NZ_JACOPQ010000022.1"/>
</dbReference>
<sequence length="433" mass="46607">MKISKRILGAALSGVLLAGSLAGCASNPGGNNTPAPSGSDNQYTGTSSPAPSVSTRPVGESVPLVATEDVVQKIMGYPSDTTVLTVDGVGVSAEEVLYWLGYVTENIAYYQYGGPENMDWSADMSGQTMTDYLMEGAREMATLYQVIRNKAADNGIALSESDEAALADQISQTIASMGGEEEYAKSLQQVGRTDAGLRQMAATNNYLYPHLQEALFGTVSAGTDEEITAWADENGKMLVKHILFKTVDDQNAPLPEEEQAAAKQKAEDTLAQLRASEDPNTLFDQLMNELSEDGRYEDGTLGAPDGYFFGAGEMVQEFEDAAKALKENEISDLVQTSYGYHIILRLPVDPEMARDSWSAAQSTDLENKMNDQVNEWMEAAVVETNENYDAIAPQTYYEKLNAYREELEPTEEPTGSASPAPSGTAAPENSPAA</sequence>
<dbReference type="InterPro" id="IPR027304">
    <property type="entry name" value="Trigger_fact/SurA_dom_sf"/>
</dbReference>
<dbReference type="InterPro" id="IPR050245">
    <property type="entry name" value="PrsA_foldase"/>
</dbReference>
<name>A0A8J6ME76_9FIRM</name>
<dbReference type="SUPFAM" id="SSF109998">
    <property type="entry name" value="Triger factor/SurA peptide-binding domain-like"/>
    <property type="match status" value="1"/>
</dbReference>
<keyword evidence="1" id="KW-0697">Rotamase</keyword>
<evidence type="ECO:0000313" key="5">
    <source>
        <dbReference type="EMBL" id="MBC5738784.1"/>
    </source>
</evidence>
<dbReference type="InterPro" id="IPR046357">
    <property type="entry name" value="PPIase_dom_sf"/>
</dbReference>
<feature type="signal peptide" evidence="3">
    <location>
        <begin position="1"/>
        <end position="25"/>
    </location>
</feature>
<dbReference type="Proteomes" id="UP000607645">
    <property type="component" value="Unassembled WGS sequence"/>
</dbReference>
<feature type="compositionally biased region" description="Polar residues" evidence="2">
    <location>
        <begin position="29"/>
        <end position="55"/>
    </location>
</feature>
<dbReference type="InterPro" id="IPR000297">
    <property type="entry name" value="PPIase_PpiC"/>
</dbReference>
<dbReference type="PROSITE" id="PS51257">
    <property type="entry name" value="PROKAR_LIPOPROTEIN"/>
    <property type="match status" value="1"/>
</dbReference>
<gene>
    <name evidence="5" type="ORF">H8S62_17380</name>
</gene>
<feature type="region of interest" description="Disordered" evidence="2">
    <location>
        <begin position="29"/>
        <end position="61"/>
    </location>
</feature>
<accession>A0A8J6ME76</accession>
<evidence type="ECO:0000256" key="1">
    <source>
        <dbReference type="PROSITE-ProRule" id="PRU00278"/>
    </source>
</evidence>
<evidence type="ECO:0000313" key="6">
    <source>
        <dbReference type="Proteomes" id="UP000607645"/>
    </source>
</evidence>
<feature type="compositionally biased region" description="Low complexity" evidence="2">
    <location>
        <begin position="412"/>
        <end position="433"/>
    </location>
</feature>
<dbReference type="Pfam" id="PF00639">
    <property type="entry name" value="Rotamase"/>
    <property type="match status" value="1"/>
</dbReference>
<comment type="caution">
    <text evidence="5">The sequence shown here is derived from an EMBL/GenBank/DDBJ whole genome shotgun (WGS) entry which is preliminary data.</text>
</comment>
<evidence type="ECO:0000259" key="4">
    <source>
        <dbReference type="PROSITE" id="PS50198"/>
    </source>
</evidence>
<feature type="domain" description="PpiC" evidence="4">
    <location>
        <begin position="234"/>
        <end position="347"/>
    </location>
</feature>
<keyword evidence="1 5" id="KW-0413">Isomerase</keyword>
<dbReference type="SUPFAM" id="SSF54534">
    <property type="entry name" value="FKBP-like"/>
    <property type="match status" value="1"/>
</dbReference>
<dbReference type="PANTHER" id="PTHR47245">
    <property type="entry name" value="PEPTIDYLPROLYL ISOMERASE"/>
    <property type="match status" value="1"/>
</dbReference>
<feature type="chain" id="PRO_5039468084" evidence="3">
    <location>
        <begin position="26"/>
        <end position="433"/>
    </location>
</feature>